<dbReference type="PROSITE" id="PS51296">
    <property type="entry name" value="RIESKE"/>
    <property type="match status" value="1"/>
</dbReference>
<comment type="cofactor">
    <cofactor evidence="13">
        <name>[2Fe-2S] cluster</name>
        <dbReference type="ChEBI" id="CHEBI:190135"/>
    </cofactor>
</comment>
<keyword evidence="8" id="KW-0479">Metal-binding</keyword>
<reference evidence="16 17" key="1">
    <citation type="journal article" date="2011" name="Science">
        <title>The Selaginella genome identifies genetic changes associated with the evolution of vascular plants.</title>
        <authorList>
            <person name="Banks J.A."/>
            <person name="Nishiyama T."/>
            <person name="Hasebe M."/>
            <person name="Bowman J.L."/>
            <person name="Gribskov M."/>
            <person name="dePamphilis C."/>
            <person name="Albert V.A."/>
            <person name="Aono N."/>
            <person name="Aoyama T."/>
            <person name="Ambrose B.A."/>
            <person name="Ashton N.W."/>
            <person name="Axtell M.J."/>
            <person name="Barker E."/>
            <person name="Barker M.S."/>
            <person name="Bennetzen J.L."/>
            <person name="Bonawitz N.D."/>
            <person name="Chapple C."/>
            <person name="Cheng C."/>
            <person name="Correa L.G."/>
            <person name="Dacre M."/>
            <person name="DeBarry J."/>
            <person name="Dreyer I."/>
            <person name="Elias M."/>
            <person name="Engstrom E.M."/>
            <person name="Estelle M."/>
            <person name="Feng L."/>
            <person name="Finet C."/>
            <person name="Floyd S.K."/>
            <person name="Frommer W.B."/>
            <person name="Fujita T."/>
            <person name="Gramzow L."/>
            <person name="Gutensohn M."/>
            <person name="Harholt J."/>
            <person name="Hattori M."/>
            <person name="Heyl A."/>
            <person name="Hirai T."/>
            <person name="Hiwatashi Y."/>
            <person name="Ishikawa M."/>
            <person name="Iwata M."/>
            <person name="Karol K.G."/>
            <person name="Koehler B."/>
            <person name="Kolukisaoglu U."/>
            <person name="Kubo M."/>
            <person name="Kurata T."/>
            <person name="Lalonde S."/>
            <person name="Li K."/>
            <person name="Li Y."/>
            <person name="Litt A."/>
            <person name="Lyons E."/>
            <person name="Manning G."/>
            <person name="Maruyama T."/>
            <person name="Michael T.P."/>
            <person name="Mikami K."/>
            <person name="Miyazaki S."/>
            <person name="Morinaga S."/>
            <person name="Murata T."/>
            <person name="Mueller-Roeber B."/>
            <person name="Nelson D.R."/>
            <person name="Obara M."/>
            <person name="Oguri Y."/>
            <person name="Olmstead R.G."/>
            <person name="Onodera N."/>
            <person name="Petersen B.L."/>
            <person name="Pils B."/>
            <person name="Prigge M."/>
            <person name="Rensing S.A."/>
            <person name="Riano-Pachon D.M."/>
            <person name="Roberts A.W."/>
            <person name="Sato Y."/>
            <person name="Scheller H.V."/>
            <person name="Schulz B."/>
            <person name="Schulz C."/>
            <person name="Shakirov E.V."/>
            <person name="Shibagaki N."/>
            <person name="Shinohara N."/>
            <person name="Shippen D.E."/>
            <person name="Soerensen I."/>
            <person name="Sotooka R."/>
            <person name="Sugimoto N."/>
            <person name="Sugita M."/>
            <person name="Sumikawa N."/>
            <person name="Tanurdzic M."/>
            <person name="Theissen G."/>
            <person name="Ulvskov P."/>
            <person name="Wakazuki S."/>
            <person name="Weng J.K."/>
            <person name="Willats W.W."/>
            <person name="Wipf D."/>
            <person name="Wolf P.G."/>
            <person name="Yang L."/>
            <person name="Zimmer A.D."/>
            <person name="Zhu Q."/>
            <person name="Mitros T."/>
            <person name="Hellsten U."/>
            <person name="Loque D."/>
            <person name="Otillar R."/>
            <person name="Salamov A."/>
            <person name="Schmutz J."/>
            <person name="Shapiro H."/>
            <person name="Lindquist E."/>
            <person name="Lucas S."/>
            <person name="Rokhsar D."/>
            <person name="Grigoriev I.V."/>
        </authorList>
    </citation>
    <scope>NUCLEOTIDE SEQUENCE [LARGE SCALE GENOMIC DNA]</scope>
</reference>
<comment type="cofactor">
    <cofactor evidence="1">
        <name>Fe cation</name>
        <dbReference type="ChEBI" id="CHEBI:24875"/>
    </cofactor>
</comment>
<dbReference type="OrthoDB" id="426882at2759"/>
<dbReference type="HOGENOM" id="CLU_026244_2_1_1"/>
<dbReference type="GO" id="GO:0019285">
    <property type="term" value="P:glycine betaine biosynthetic process from choline"/>
    <property type="evidence" value="ECO:0007669"/>
    <property type="project" value="UniProtKB-UniPathway"/>
</dbReference>
<gene>
    <name evidence="16" type="ORF">SELMODRAFT_114039</name>
</gene>
<comment type="function">
    <text evidence="2">Catalyzes the first step of the osmoprotectant glycine betaine synthesis.</text>
</comment>
<dbReference type="InParanoid" id="D8SCQ0"/>
<dbReference type="PANTHER" id="PTHR43756">
    <property type="entry name" value="CHOLINE MONOOXYGENASE, CHLOROPLASTIC"/>
    <property type="match status" value="1"/>
</dbReference>
<dbReference type="PRINTS" id="PR00090">
    <property type="entry name" value="RNGDIOXGNASE"/>
</dbReference>
<evidence type="ECO:0000256" key="7">
    <source>
        <dbReference type="ARBA" id="ARBA00022714"/>
    </source>
</evidence>
<dbReference type="Proteomes" id="UP000001514">
    <property type="component" value="Unassembled WGS sequence"/>
</dbReference>
<feature type="domain" description="Rieske" evidence="15">
    <location>
        <begin position="83"/>
        <end position="190"/>
    </location>
</feature>
<dbReference type="EC" id="1.14.15.7" evidence="5"/>
<keyword evidence="10" id="KW-0560">Oxidoreductase</keyword>
<dbReference type="KEGG" id="smo:SELMODRAFT_114039"/>
<evidence type="ECO:0000256" key="14">
    <source>
        <dbReference type="ARBA" id="ARBA00049097"/>
    </source>
</evidence>
<evidence type="ECO:0000256" key="4">
    <source>
        <dbReference type="ARBA" id="ARBA00010848"/>
    </source>
</evidence>
<evidence type="ECO:0000256" key="10">
    <source>
        <dbReference type="ARBA" id="ARBA00023002"/>
    </source>
</evidence>
<evidence type="ECO:0000256" key="11">
    <source>
        <dbReference type="ARBA" id="ARBA00023004"/>
    </source>
</evidence>
<evidence type="ECO:0000256" key="12">
    <source>
        <dbReference type="ARBA" id="ARBA00023014"/>
    </source>
</evidence>
<evidence type="ECO:0000256" key="6">
    <source>
        <dbReference type="ARBA" id="ARBA00014931"/>
    </source>
</evidence>
<dbReference type="STRING" id="88036.D8SCQ0"/>
<dbReference type="FunCoup" id="D8SCQ0">
    <property type="interactions" value="92"/>
</dbReference>
<dbReference type="InterPro" id="IPR015879">
    <property type="entry name" value="Ring_hydroxy_dOase_asu_C_dom"/>
</dbReference>
<dbReference type="Gramene" id="EFJ17750">
    <property type="protein sequence ID" value="EFJ17750"/>
    <property type="gene ID" value="SELMODRAFT_114039"/>
</dbReference>
<dbReference type="SUPFAM" id="SSF50022">
    <property type="entry name" value="ISP domain"/>
    <property type="match status" value="1"/>
</dbReference>
<evidence type="ECO:0000256" key="3">
    <source>
        <dbReference type="ARBA" id="ARBA00004866"/>
    </source>
</evidence>
<keyword evidence="7" id="KW-0001">2Fe-2S</keyword>
<dbReference type="UniPathway" id="UPA00529">
    <property type="reaction ID" value="UER00430"/>
</dbReference>
<dbReference type="EMBL" id="GL377612">
    <property type="protein sequence ID" value="EFJ17750.1"/>
    <property type="molecule type" value="Genomic_DNA"/>
</dbReference>
<dbReference type="Gene3D" id="3.90.380.10">
    <property type="entry name" value="Naphthalene 1,2-dioxygenase Alpha Subunit, Chain A, domain 1"/>
    <property type="match status" value="2"/>
</dbReference>
<organism evidence="17">
    <name type="scientific">Selaginella moellendorffii</name>
    <name type="common">Spikemoss</name>
    <dbReference type="NCBI Taxonomy" id="88036"/>
    <lineage>
        <taxon>Eukaryota</taxon>
        <taxon>Viridiplantae</taxon>
        <taxon>Streptophyta</taxon>
        <taxon>Embryophyta</taxon>
        <taxon>Tracheophyta</taxon>
        <taxon>Lycopodiopsida</taxon>
        <taxon>Selaginellales</taxon>
        <taxon>Selaginellaceae</taxon>
        <taxon>Selaginella</taxon>
    </lineage>
</organism>
<dbReference type="Gene3D" id="2.102.10.10">
    <property type="entry name" value="Rieske [2Fe-2S] iron-sulphur domain"/>
    <property type="match status" value="1"/>
</dbReference>
<dbReference type="GO" id="GO:0051537">
    <property type="term" value="F:2 iron, 2 sulfur cluster binding"/>
    <property type="evidence" value="ECO:0007669"/>
    <property type="project" value="UniProtKB-KW"/>
</dbReference>
<evidence type="ECO:0000313" key="17">
    <source>
        <dbReference type="Proteomes" id="UP000001514"/>
    </source>
</evidence>
<dbReference type="InterPro" id="IPR036922">
    <property type="entry name" value="Rieske_2Fe-2S_sf"/>
</dbReference>
<sequence>MAALRLQFQFSGNLLQSSSKRCSLSSKRSVCRLGAVELEDCALKVAQFDGGKPVEESLTAPSSWYWSSSLASLEMECIFGRGWHAAGYVEQLENPRQFFTGSLGRVRYVVCRDEQGQLHAFHNVCRHHAAPVASGSGCTPSFSCPYHGWTYGLDGNLLKATRITGIKNFNPRESGLVPIQVAAWGPFVLINLDAQANQELVAVEWLGSSSDLLVAAGIDRSLRHVARRDYVIDCNWKVYCDNYLDGGYHVPFAHPGLAKGLDLASYKTVLYETVSIQSCRSKNTGEERLGERATYAFVYPNFMINRYGPWMDTNLVLPIAPNKCQVVFDYYLEPQFCQDKEFIASSLEESDQVQREDVTLCQSVQQGLESLSYDAGRYAPKVEEAMHHFHCRLHNDLLLGIKRAKIPSGM</sequence>
<comment type="pathway">
    <text evidence="3">Amine and polyamine biosynthesis; betaine biosynthesis via choline pathway; betaine aldehyde from choline (monooxygenase route): step 1/1.</text>
</comment>
<dbReference type="OMA" id="SEVECNW"/>
<evidence type="ECO:0000256" key="5">
    <source>
        <dbReference type="ARBA" id="ARBA00012763"/>
    </source>
</evidence>
<dbReference type="GO" id="GO:0005506">
    <property type="term" value="F:iron ion binding"/>
    <property type="evidence" value="ECO:0007669"/>
    <property type="project" value="InterPro"/>
</dbReference>
<evidence type="ECO:0000256" key="1">
    <source>
        <dbReference type="ARBA" id="ARBA00001962"/>
    </source>
</evidence>
<comment type="similarity">
    <text evidence="4">Belongs to the choline monooxygenase family.</text>
</comment>
<evidence type="ECO:0000259" key="15">
    <source>
        <dbReference type="PROSITE" id="PS51296"/>
    </source>
</evidence>
<keyword evidence="17" id="KW-1185">Reference proteome</keyword>
<dbReference type="eggNOG" id="ENOG502QQJW">
    <property type="taxonomic scope" value="Eukaryota"/>
</dbReference>
<dbReference type="SUPFAM" id="SSF55961">
    <property type="entry name" value="Bet v1-like"/>
    <property type="match status" value="1"/>
</dbReference>
<keyword evidence="9" id="KW-0809">Transit peptide</keyword>
<protein>
    <recommendedName>
        <fullName evidence="6">Choline monooxygenase, chloroplastic</fullName>
        <ecNumber evidence="5">1.14.15.7</ecNumber>
    </recommendedName>
</protein>
<dbReference type="InterPro" id="IPR017941">
    <property type="entry name" value="Rieske_2Fe-2S"/>
</dbReference>
<evidence type="ECO:0000256" key="13">
    <source>
        <dbReference type="ARBA" id="ARBA00034078"/>
    </source>
</evidence>
<name>D8SCQ0_SELML</name>
<dbReference type="Pfam" id="PF00848">
    <property type="entry name" value="Ring_hydroxyl_A"/>
    <property type="match status" value="1"/>
</dbReference>
<evidence type="ECO:0000313" key="16">
    <source>
        <dbReference type="EMBL" id="EFJ17750.1"/>
    </source>
</evidence>
<dbReference type="InterPro" id="IPR001663">
    <property type="entry name" value="Rng_hydr_dOase-A"/>
</dbReference>
<dbReference type="CDD" id="cd08883">
    <property type="entry name" value="RHO_alpha_C_CMO-like"/>
    <property type="match status" value="1"/>
</dbReference>
<dbReference type="GO" id="GO:0019133">
    <property type="term" value="F:choline monooxygenase activity"/>
    <property type="evidence" value="ECO:0007669"/>
    <property type="project" value="UniProtKB-EC"/>
</dbReference>
<dbReference type="Pfam" id="PF00355">
    <property type="entry name" value="Rieske"/>
    <property type="match status" value="1"/>
</dbReference>
<dbReference type="PANTHER" id="PTHR43756:SF5">
    <property type="entry name" value="CHOLINE MONOOXYGENASE, CHLOROPLASTIC"/>
    <property type="match status" value="1"/>
</dbReference>
<evidence type="ECO:0000256" key="8">
    <source>
        <dbReference type="ARBA" id="ARBA00022723"/>
    </source>
</evidence>
<comment type="catalytic activity">
    <reaction evidence="14">
        <text>choline + 2 reduced [2Fe-2S]-[ferredoxin] + O2 + 2 H(+) = betaine aldehyde hydrate + 2 oxidized [2Fe-2S]-[ferredoxin] + H2O</text>
        <dbReference type="Rhea" id="RHEA:17769"/>
        <dbReference type="Rhea" id="RHEA-COMP:10000"/>
        <dbReference type="Rhea" id="RHEA-COMP:10001"/>
        <dbReference type="ChEBI" id="CHEBI:15354"/>
        <dbReference type="ChEBI" id="CHEBI:15377"/>
        <dbReference type="ChEBI" id="CHEBI:15378"/>
        <dbReference type="ChEBI" id="CHEBI:15379"/>
        <dbReference type="ChEBI" id="CHEBI:15870"/>
        <dbReference type="ChEBI" id="CHEBI:33737"/>
        <dbReference type="ChEBI" id="CHEBI:33738"/>
        <dbReference type="EC" id="1.14.15.7"/>
    </reaction>
</comment>
<evidence type="ECO:0000256" key="2">
    <source>
        <dbReference type="ARBA" id="ARBA00002149"/>
    </source>
</evidence>
<proteinExistence type="inferred from homology"/>
<keyword evidence="12" id="KW-0411">Iron-sulfur</keyword>
<evidence type="ECO:0000256" key="9">
    <source>
        <dbReference type="ARBA" id="ARBA00022946"/>
    </source>
</evidence>
<keyword evidence="11" id="KW-0408">Iron</keyword>
<dbReference type="AlphaFoldDB" id="D8SCQ0"/>
<accession>D8SCQ0</accession>